<accession>V9L650</accession>
<protein>
    <submittedName>
        <fullName evidence="2">Transmembrane protein 220-like protein</fullName>
    </submittedName>
</protein>
<reference evidence="2" key="1">
    <citation type="journal article" date="2014" name="Nature">
        <title>Elephant shark genome provides unique insights into gnathostome evolution.</title>
        <authorList>
            <consortium name="International Elephant Shark Genome Sequencing Consortium"/>
            <person name="Venkatesh B."/>
            <person name="Lee A.P."/>
            <person name="Ravi V."/>
            <person name="Maurya A.K."/>
            <person name="Lian M.M."/>
            <person name="Swann J.B."/>
            <person name="Ohta Y."/>
            <person name="Flajnik M.F."/>
            <person name="Sutoh Y."/>
            <person name="Kasahara M."/>
            <person name="Hoon S."/>
            <person name="Gangu V."/>
            <person name="Roy S.W."/>
            <person name="Irimia M."/>
            <person name="Korzh V."/>
            <person name="Kondrychyn I."/>
            <person name="Lim Z.W."/>
            <person name="Tay B.H."/>
            <person name="Tohari S."/>
            <person name="Kong K.W."/>
            <person name="Ho S."/>
            <person name="Lorente-Galdos B."/>
            <person name="Quilez J."/>
            <person name="Marques-Bonet T."/>
            <person name="Raney B.J."/>
            <person name="Ingham P.W."/>
            <person name="Tay A."/>
            <person name="Hillier L.W."/>
            <person name="Minx P."/>
            <person name="Boehm T."/>
            <person name="Wilson R.K."/>
            <person name="Brenner S."/>
            <person name="Warren W.C."/>
        </authorList>
    </citation>
    <scope>NUCLEOTIDE SEQUENCE</scope>
    <source>
        <tissue evidence="2">Heart</tissue>
    </source>
</reference>
<sequence length="200" mass="22292">MCVCVWGHVWVCVGVGLCVGVFVGGCVCVWGVWGTDMEPFEPLPALLWRLCALCMSAFFSLAAGVQINDPDAEMWIIAYLIPAGLAFLVSVNPSITENFMWKSLSEMHLLMCSAVAVLWGWSLYHNAKNSLFHEEEGRELLGLVLIVFWILLCRQSGKHLGAFRVSVAVCVTALPFLAWLYYYINKDLRASWPSHCKGTI</sequence>
<dbReference type="AlphaFoldDB" id="V9L650"/>
<keyword evidence="1" id="KW-1133">Transmembrane helix</keyword>
<name>V9L650_CALMI</name>
<evidence type="ECO:0000313" key="2">
    <source>
        <dbReference type="EMBL" id="AFP07145.1"/>
    </source>
</evidence>
<feature type="transmembrane region" description="Helical" evidence="1">
    <location>
        <begin position="6"/>
        <end position="34"/>
    </location>
</feature>
<organism evidence="2">
    <name type="scientific">Callorhinchus milii</name>
    <name type="common">Ghost shark</name>
    <dbReference type="NCBI Taxonomy" id="7868"/>
    <lineage>
        <taxon>Eukaryota</taxon>
        <taxon>Metazoa</taxon>
        <taxon>Chordata</taxon>
        <taxon>Craniata</taxon>
        <taxon>Vertebrata</taxon>
        <taxon>Chondrichthyes</taxon>
        <taxon>Holocephali</taxon>
        <taxon>Chimaeriformes</taxon>
        <taxon>Callorhinchidae</taxon>
        <taxon>Callorhinchus</taxon>
    </lineage>
</organism>
<dbReference type="PANTHER" id="PTHR34262">
    <property type="entry name" value="TRANSMEMBRANE PROTEIN 220"/>
    <property type="match status" value="1"/>
</dbReference>
<keyword evidence="1 2" id="KW-0812">Transmembrane</keyword>
<proteinExistence type="evidence at transcript level"/>
<feature type="transmembrane region" description="Helical" evidence="1">
    <location>
        <begin position="74"/>
        <end position="95"/>
    </location>
</feature>
<evidence type="ECO:0000256" key="1">
    <source>
        <dbReference type="SAM" id="Phobius"/>
    </source>
</evidence>
<dbReference type="InterPro" id="IPR029377">
    <property type="entry name" value="TMEM220"/>
</dbReference>
<dbReference type="EMBL" id="JW874628">
    <property type="protein sequence ID" value="AFP07145.1"/>
    <property type="molecule type" value="mRNA"/>
</dbReference>
<feature type="transmembrane region" description="Helical" evidence="1">
    <location>
        <begin position="165"/>
        <end position="184"/>
    </location>
</feature>
<feature type="transmembrane region" description="Helical" evidence="1">
    <location>
        <begin position="107"/>
        <end position="125"/>
    </location>
</feature>
<feature type="transmembrane region" description="Helical" evidence="1">
    <location>
        <begin position="46"/>
        <end position="68"/>
    </location>
</feature>
<dbReference type="PANTHER" id="PTHR34262:SF1">
    <property type="entry name" value="TRANSMEMBRANE PROTEIN 220"/>
    <property type="match status" value="1"/>
</dbReference>
<keyword evidence="1" id="KW-0472">Membrane</keyword>
<feature type="transmembrane region" description="Helical" evidence="1">
    <location>
        <begin position="137"/>
        <end position="153"/>
    </location>
</feature>
<dbReference type="Pfam" id="PF15071">
    <property type="entry name" value="TMEM220"/>
    <property type="match status" value="1"/>
</dbReference>